<protein>
    <recommendedName>
        <fullName evidence="4">ACB domain-containing protein</fullName>
    </recommendedName>
</protein>
<dbReference type="EMBL" id="BSYO01000026">
    <property type="protein sequence ID" value="GMH23752.1"/>
    <property type="molecule type" value="Genomic_DNA"/>
</dbReference>
<dbReference type="PANTHER" id="PTHR23310:SF105">
    <property type="entry name" value="ACYL-COA-BINDING DOMAIN-CONTAINING PROTEIN 5"/>
    <property type="match status" value="1"/>
</dbReference>
<dbReference type="PANTHER" id="PTHR23310">
    <property type="entry name" value="ACYL-COA-BINDING PROTEIN, ACBP"/>
    <property type="match status" value="1"/>
</dbReference>
<dbReference type="AlphaFoldDB" id="A0AAD3T6S7"/>
<proteinExistence type="inferred from homology"/>
<sequence length="450" mass="50521">MAISVAFLPPSKKLKTSSSRVDNDGKQMQQRVTSVEECKSEEKLMIQGFRRKNKRVKLVDDYVKVVEFHENEVPVVSRNFEFLDQRDEFADGGCGAILVQFNKLIESSNVGVEDFPGKSTVAEELGSVKFERGKEQKITASLVEGGNGFESSNELSGVSISEAAMDARMEKEIEYEIDWLNQETNTGIDLVGIEGYDHGVELATANDAVDKDKPERIMECEEFEGRSKHSEIDQKKDVGILGNEGDERKDCTADNKGSKLLTGNDINGGNRHGRFAESEEAESGEKRIMPCEETVDGEEEGKKDDDEGMISDEEEWEGIERSELEKNFAKAVNFVKYGDKEGRLGKKVGSDMMQLYGLQKVAMEGPCHELQPMVLMLSARAKWNAWQRLGNMSPEEAMEQYIALVSSNVPSWMEYYSAEDEKRNPFEAGVHDLPNTNLRAQFNPLYDIIK</sequence>
<reference evidence="5" key="1">
    <citation type="submission" date="2023-05" db="EMBL/GenBank/DDBJ databases">
        <title>Nepenthes gracilis genome sequencing.</title>
        <authorList>
            <person name="Fukushima K."/>
        </authorList>
    </citation>
    <scope>NUCLEOTIDE SEQUENCE</scope>
    <source>
        <strain evidence="5">SING2019-196</strain>
    </source>
</reference>
<comment type="similarity">
    <text evidence="1">Belongs to the ACBP family.</text>
</comment>
<evidence type="ECO:0000256" key="1">
    <source>
        <dbReference type="ARBA" id="ARBA00005567"/>
    </source>
</evidence>
<dbReference type="SUPFAM" id="SSF47027">
    <property type="entry name" value="Acyl-CoA binding protein"/>
    <property type="match status" value="1"/>
</dbReference>
<feature type="region of interest" description="Disordered" evidence="3">
    <location>
        <begin position="249"/>
        <end position="286"/>
    </location>
</feature>
<feature type="domain" description="ACB" evidence="4">
    <location>
        <begin position="324"/>
        <end position="414"/>
    </location>
</feature>
<name>A0AAD3T6S7_NEPGR</name>
<dbReference type="Pfam" id="PF00887">
    <property type="entry name" value="ACBP"/>
    <property type="match status" value="1"/>
</dbReference>
<dbReference type="InterPro" id="IPR014352">
    <property type="entry name" value="FERM/acyl-CoA-bd_prot_sf"/>
</dbReference>
<dbReference type="PROSITE" id="PS51228">
    <property type="entry name" value="ACB_2"/>
    <property type="match status" value="1"/>
</dbReference>
<dbReference type="InterPro" id="IPR000582">
    <property type="entry name" value="Acyl-CoA-binding_protein"/>
</dbReference>
<keyword evidence="2" id="KW-0446">Lipid-binding</keyword>
<evidence type="ECO:0000256" key="3">
    <source>
        <dbReference type="SAM" id="MobiDB-lite"/>
    </source>
</evidence>
<organism evidence="5 6">
    <name type="scientific">Nepenthes gracilis</name>
    <name type="common">Slender pitcher plant</name>
    <dbReference type="NCBI Taxonomy" id="150966"/>
    <lineage>
        <taxon>Eukaryota</taxon>
        <taxon>Viridiplantae</taxon>
        <taxon>Streptophyta</taxon>
        <taxon>Embryophyta</taxon>
        <taxon>Tracheophyta</taxon>
        <taxon>Spermatophyta</taxon>
        <taxon>Magnoliopsida</taxon>
        <taxon>eudicotyledons</taxon>
        <taxon>Gunneridae</taxon>
        <taxon>Pentapetalae</taxon>
        <taxon>Caryophyllales</taxon>
        <taxon>Nepenthaceae</taxon>
        <taxon>Nepenthes</taxon>
    </lineage>
</organism>
<gene>
    <name evidence="5" type="ORF">Nepgr_025595</name>
</gene>
<keyword evidence="6" id="KW-1185">Reference proteome</keyword>
<evidence type="ECO:0000256" key="2">
    <source>
        <dbReference type="ARBA" id="ARBA00023121"/>
    </source>
</evidence>
<evidence type="ECO:0000259" key="4">
    <source>
        <dbReference type="PROSITE" id="PS51228"/>
    </source>
</evidence>
<dbReference type="InterPro" id="IPR035984">
    <property type="entry name" value="Acyl-CoA-binding_sf"/>
</dbReference>
<dbReference type="Gene3D" id="1.20.80.10">
    <property type="match status" value="1"/>
</dbReference>
<accession>A0AAD3T6S7</accession>
<evidence type="ECO:0000313" key="5">
    <source>
        <dbReference type="EMBL" id="GMH23752.1"/>
    </source>
</evidence>
<comment type="caution">
    <text evidence="5">The sequence shown here is derived from an EMBL/GenBank/DDBJ whole genome shotgun (WGS) entry which is preliminary data.</text>
</comment>
<evidence type="ECO:0000313" key="6">
    <source>
        <dbReference type="Proteomes" id="UP001279734"/>
    </source>
</evidence>
<dbReference type="GO" id="GO:0006631">
    <property type="term" value="P:fatty acid metabolic process"/>
    <property type="evidence" value="ECO:0007669"/>
    <property type="project" value="TreeGrafter"/>
</dbReference>
<dbReference type="Proteomes" id="UP001279734">
    <property type="component" value="Unassembled WGS sequence"/>
</dbReference>
<dbReference type="GO" id="GO:0000062">
    <property type="term" value="F:fatty-acyl-CoA binding"/>
    <property type="evidence" value="ECO:0007669"/>
    <property type="project" value="InterPro"/>
</dbReference>